<accession>A0A5R8Y6G9</accession>
<reference evidence="2 3" key="1">
    <citation type="submission" date="2019-05" db="EMBL/GenBank/DDBJ databases">
        <title>Arcobacter sp. nov., isolated from sea sediment.</title>
        <authorList>
            <person name="Kim W."/>
        </authorList>
    </citation>
    <scope>NUCLEOTIDE SEQUENCE [LARGE SCALE GENOMIC DNA]</scope>
    <source>
        <strain evidence="2 3">CAU 1517</strain>
    </source>
</reference>
<organism evidence="2 3">
    <name type="scientific">Arcobacter arenosus</name>
    <dbReference type="NCBI Taxonomy" id="2576037"/>
    <lineage>
        <taxon>Bacteria</taxon>
        <taxon>Pseudomonadati</taxon>
        <taxon>Campylobacterota</taxon>
        <taxon>Epsilonproteobacteria</taxon>
        <taxon>Campylobacterales</taxon>
        <taxon>Arcobacteraceae</taxon>
        <taxon>Arcobacter</taxon>
    </lineage>
</organism>
<dbReference type="PANTHER" id="PTHR35024">
    <property type="entry name" value="HYPOTHETICAL CYTOSOLIC PROTEIN"/>
    <property type="match status" value="1"/>
</dbReference>
<sequence>MGIFGKANKRTVQNGATVIAQGTCIIGGITTEGSVHIDGKFEGVILEADLISIGKTGEVIGDIKANNLIVSGLLDGKIDCNEVQILPEGKVIGNMKYNELIIEENGKFEGQGIRKGSKLESRYDEVENKINNIILTPAHQIKHDQNS</sequence>
<dbReference type="PANTHER" id="PTHR35024:SF4">
    <property type="entry name" value="POLYMER-FORMING CYTOSKELETAL PROTEIN"/>
    <property type="match status" value="1"/>
</dbReference>
<dbReference type="AlphaFoldDB" id="A0A5R8Y6G9"/>
<comment type="similarity">
    <text evidence="1">Belongs to the bactofilin family.</text>
</comment>
<protein>
    <submittedName>
        <fullName evidence="2">Polymer-forming cytoskeletal protein</fullName>
    </submittedName>
</protein>
<evidence type="ECO:0000313" key="3">
    <source>
        <dbReference type="Proteomes" id="UP000308901"/>
    </source>
</evidence>
<evidence type="ECO:0000313" key="2">
    <source>
        <dbReference type="EMBL" id="TLP41102.1"/>
    </source>
</evidence>
<name>A0A5R8Y6G9_9BACT</name>
<dbReference type="InterPro" id="IPR007607">
    <property type="entry name" value="BacA/B"/>
</dbReference>
<gene>
    <name evidence="2" type="ORF">FDK22_03515</name>
</gene>
<comment type="caution">
    <text evidence="2">The sequence shown here is derived from an EMBL/GenBank/DDBJ whole genome shotgun (WGS) entry which is preliminary data.</text>
</comment>
<proteinExistence type="inferred from homology"/>
<dbReference type="Proteomes" id="UP000308901">
    <property type="component" value="Unassembled WGS sequence"/>
</dbReference>
<dbReference type="Pfam" id="PF04519">
    <property type="entry name" value="Bactofilin"/>
    <property type="match status" value="1"/>
</dbReference>
<evidence type="ECO:0000256" key="1">
    <source>
        <dbReference type="ARBA" id="ARBA00044755"/>
    </source>
</evidence>
<dbReference type="RefSeq" id="WP_138151504.1">
    <property type="nucleotide sequence ID" value="NZ_VANU01000001.1"/>
</dbReference>
<dbReference type="OrthoDB" id="5327254at2"/>
<keyword evidence="3" id="KW-1185">Reference proteome</keyword>
<dbReference type="EMBL" id="VANU01000001">
    <property type="protein sequence ID" value="TLP41102.1"/>
    <property type="molecule type" value="Genomic_DNA"/>
</dbReference>